<name>A0A565BKW8_9BRAS</name>
<organism evidence="2 3">
    <name type="scientific">Arabis nemorensis</name>
    <dbReference type="NCBI Taxonomy" id="586526"/>
    <lineage>
        <taxon>Eukaryota</taxon>
        <taxon>Viridiplantae</taxon>
        <taxon>Streptophyta</taxon>
        <taxon>Embryophyta</taxon>
        <taxon>Tracheophyta</taxon>
        <taxon>Spermatophyta</taxon>
        <taxon>Magnoliopsida</taxon>
        <taxon>eudicotyledons</taxon>
        <taxon>Gunneridae</taxon>
        <taxon>Pentapetalae</taxon>
        <taxon>rosids</taxon>
        <taxon>malvids</taxon>
        <taxon>Brassicales</taxon>
        <taxon>Brassicaceae</taxon>
        <taxon>Arabideae</taxon>
        <taxon>Arabis</taxon>
    </lineage>
</organism>
<proteinExistence type="predicted"/>
<feature type="compositionally biased region" description="Low complexity" evidence="1">
    <location>
        <begin position="1"/>
        <end position="10"/>
    </location>
</feature>
<accession>A0A565BKW8</accession>
<feature type="compositionally biased region" description="Basic and acidic residues" evidence="1">
    <location>
        <begin position="59"/>
        <end position="74"/>
    </location>
</feature>
<gene>
    <name evidence="2" type="ORF">ANE_LOCUS11973</name>
</gene>
<evidence type="ECO:0000313" key="2">
    <source>
        <dbReference type="EMBL" id="VVB01529.1"/>
    </source>
</evidence>
<dbReference type="Proteomes" id="UP000489600">
    <property type="component" value="Unassembled WGS sequence"/>
</dbReference>
<comment type="caution">
    <text evidence="2">The sequence shown here is derived from an EMBL/GenBank/DDBJ whole genome shotgun (WGS) entry which is preliminary data.</text>
</comment>
<evidence type="ECO:0000313" key="3">
    <source>
        <dbReference type="Proteomes" id="UP000489600"/>
    </source>
</evidence>
<reference evidence="2" key="1">
    <citation type="submission" date="2019-07" db="EMBL/GenBank/DDBJ databases">
        <authorList>
            <person name="Dittberner H."/>
        </authorList>
    </citation>
    <scope>NUCLEOTIDE SEQUENCE [LARGE SCALE GENOMIC DNA]</scope>
</reference>
<keyword evidence="3" id="KW-1185">Reference proteome</keyword>
<dbReference type="AlphaFoldDB" id="A0A565BKW8"/>
<feature type="region of interest" description="Disordered" evidence="1">
    <location>
        <begin position="1"/>
        <end position="21"/>
    </location>
</feature>
<protein>
    <submittedName>
        <fullName evidence="2">Uncharacterized protein</fullName>
    </submittedName>
</protein>
<evidence type="ECO:0000256" key="1">
    <source>
        <dbReference type="SAM" id="MobiDB-lite"/>
    </source>
</evidence>
<dbReference type="OrthoDB" id="1702039at2759"/>
<dbReference type="EMBL" id="CABITT030000004">
    <property type="protein sequence ID" value="VVB01529.1"/>
    <property type="molecule type" value="Genomic_DNA"/>
</dbReference>
<sequence length="74" mass="8492">MSNTGDNNNNENDEQIPPETVPNLLMQALIGEMTQLMRIELEAVHARVDRIQENAQQRQPRDMPIRRGENQPKG</sequence>
<feature type="region of interest" description="Disordered" evidence="1">
    <location>
        <begin position="51"/>
        <end position="74"/>
    </location>
</feature>